<dbReference type="Proteomes" id="UP000745577">
    <property type="component" value="Unassembled WGS sequence"/>
</dbReference>
<organism evidence="8 9">
    <name type="scientific">Candidatus Dojkabacteria bacterium</name>
    <dbReference type="NCBI Taxonomy" id="2099670"/>
    <lineage>
        <taxon>Bacteria</taxon>
        <taxon>Candidatus Dojkabacteria</taxon>
    </lineage>
</organism>
<keyword evidence="4" id="KW-0255">Endonuclease</keyword>
<reference evidence="8" key="2">
    <citation type="journal article" date="2021" name="Microbiome">
        <title>Successional dynamics and alternative stable states in a saline activated sludge microbial community over 9 years.</title>
        <authorList>
            <person name="Wang Y."/>
            <person name="Ye J."/>
            <person name="Ju F."/>
            <person name="Liu L."/>
            <person name="Boyd J.A."/>
            <person name="Deng Y."/>
            <person name="Parks D.H."/>
            <person name="Jiang X."/>
            <person name="Yin X."/>
            <person name="Woodcroft B.J."/>
            <person name="Tyson G.W."/>
            <person name="Hugenholtz P."/>
            <person name="Polz M.F."/>
            <person name="Zhang T."/>
        </authorList>
    </citation>
    <scope>NUCLEOTIDE SEQUENCE</scope>
    <source>
        <strain evidence="8">HKST-UBA15</strain>
    </source>
</reference>
<keyword evidence="2" id="KW-1277">Toxin-antitoxin system</keyword>
<gene>
    <name evidence="8" type="ORF">KC675_03650</name>
</gene>
<dbReference type="Pfam" id="PF07927">
    <property type="entry name" value="HicA_toxin"/>
    <property type="match status" value="1"/>
</dbReference>
<evidence type="ECO:0000313" key="8">
    <source>
        <dbReference type="EMBL" id="MCA9380243.1"/>
    </source>
</evidence>
<reference evidence="8" key="1">
    <citation type="submission" date="2020-04" db="EMBL/GenBank/DDBJ databases">
        <authorList>
            <person name="Zhang T."/>
        </authorList>
    </citation>
    <scope>NUCLEOTIDE SEQUENCE</scope>
    <source>
        <strain evidence="8">HKST-UBA15</strain>
    </source>
</reference>
<evidence type="ECO:0000256" key="4">
    <source>
        <dbReference type="ARBA" id="ARBA00022759"/>
    </source>
</evidence>
<protein>
    <submittedName>
        <fullName evidence="8">Type II toxin-antitoxin system HicA family toxin</fullName>
    </submittedName>
</protein>
<dbReference type="GO" id="GO:0004519">
    <property type="term" value="F:endonuclease activity"/>
    <property type="evidence" value="ECO:0007669"/>
    <property type="project" value="UniProtKB-KW"/>
</dbReference>
<sequence>MPKQYSSNDVISTLKSIGFEFVSQKGSHMKFRKGKFVVIIPAGRKTIPLGTLRSIKRQAGLGKDVFVR</sequence>
<evidence type="ECO:0000256" key="6">
    <source>
        <dbReference type="ARBA" id="ARBA00022884"/>
    </source>
</evidence>
<proteinExistence type="inferred from homology"/>
<dbReference type="InterPro" id="IPR012933">
    <property type="entry name" value="HicA_mRNA_interferase"/>
</dbReference>
<dbReference type="InterPro" id="IPR038570">
    <property type="entry name" value="HicA_sf"/>
</dbReference>
<dbReference type="GO" id="GO:0003729">
    <property type="term" value="F:mRNA binding"/>
    <property type="evidence" value="ECO:0007669"/>
    <property type="project" value="InterPro"/>
</dbReference>
<dbReference type="Gene3D" id="3.30.920.30">
    <property type="entry name" value="Hypothetical protein"/>
    <property type="match status" value="1"/>
</dbReference>
<dbReference type="GO" id="GO:0016787">
    <property type="term" value="F:hydrolase activity"/>
    <property type="evidence" value="ECO:0007669"/>
    <property type="project" value="UniProtKB-KW"/>
</dbReference>
<keyword evidence="3" id="KW-0540">Nuclease</keyword>
<evidence type="ECO:0000256" key="3">
    <source>
        <dbReference type="ARBA" id="ARBA00022722"/>
    </source>
</evidence>
<keyword evidence="6" id="KW-0694">RNA-binding</keyword>
<comment type="caution">
    <text evidence="8">The sequence shown here is derived from an EMBL/GenBank/DDBJ whole genome shotgun (WGS) entry which is preliminary data.</text>
</comment>
<keyword evidence="5" id="KW-0378">Hydrolase</keyword>
<keyword evidence="7" id="KW-0346">Stress response</keyword>
<comment type="similarity">
    <text evidence="1">Belongs to the HicA mRNA interferase family.</text>
</comment>
<dbReference type="AlphaFoldDB" id="A0A955IBI9"/>
<evidence type="ECO:0000256" key="2">
    <source>
        <dbReference type="ARBA" id="ARBA00022649"/>
    </source>
</evidence>
<name>A0A955IBI9_9BACT</name>
<dbReference type="SUPFAM" id="SSF54786">
    <property type="entry name" value="YcfA/nrd intein domain"/>
    <property type="match status" value="1"/>
</dbReference>
<evidence type="ECO:0000313" key="9">
    <source>
        <dbReference type="Proteomes" id="UP000745577"/>
    </source>
</evidence>
<evidence type="ECO:0000256" key="1">
    <source>
        <dbReference type="ARBA" id="ARBA00006620"/>
    </source>
</evidence>
<dbReference type="EMBL" id="JAGQLL010000041">
    <property type="protein sequence ID" value="MCA9380243.1"/>
    <property type="molecule type" value="Genomic_DNA"/>
</dbReference>
<evidence type="ECO:0000256" key="7">
    <source>
        <dbReference type="ARBA" id="ARBA00023016"/>
    </source>
</evidence>
<accession>A0A955IBI9</accession>
<evidence type="ECO:0000256" key="5">
    <source>
        <dbReference type="ARBA" id="ARBA00022801"/>
    </source>
</evidence>